<dbReference type="InterPro" id="IPR026983">
    <property type="entry name" value="DHC"/>
</dbReference>
<evidence type="ECO:0000313" key="2">
    <source>
        <dbReference type="EMBL" id="CAL1528082.1"/>
    </source>
</evidence>
<dbReference type="AlphaFoldDB" id="A0AAV2H325"/>
<dbReference type="Proteomes" id="UP001497497">
    <property type="component" value="Unassembled WGS sequence"/>
</dbReference>
<protein>
    <recommendedName>
        <fullName evidence="4">Exocyst complex component Sec8</fullName>
    </recommendedName>
</protein>
<dbReference type="GO" id="GO:0051959">
    <property type="term" value="F:dynein light intermediate chain binding"/>
    <property type="evidence" value="ECO:0007669"/>
    <property type="project" value="InterPro"/>
</dbReference>
<gene>
    <name evidence="2" type="ORF">GSLYS_00002252001</name>
</gene>
<evidence type="ECO:0000256" key="1">
    <source>
        <dbReference type="SAM" id="MobiDB-lite"/>
    </source>
</evidence>
<dbReference type="GO" id="GO:0045505">
    <property type="term" value="F:dynein intermediate chain binding"/>
    <property type="evidence" value="ECO:0007669"/>
    <property type="project" value="InterPro"/>
</dbReference>
<dbReference type="EMBL" id="CAXITT010000027">
    <property type="protein sequence ID" value="CAL1528082.1"/>
    <property type="molecule type" value="Genomic_DNA"/>
</dbReference>
<organism evidence="2 3">
    <name type="scientific">Lymnaea stagnalis</name>
    <name type="common">Great pond snail</name>
    <name type="synonym">Helix stagnalis</name>
    <dbReference type="NCBI Taxonomy" id="6523"/>
    <lineage>
        <taxon>Eukaryota</taxon>
        <taxon>Metazoa</taxon>
        <taxon>Spiralia</taxon>
        <taxon>Lophotrochozoa</taxon>
        <taxon>Mollusca</taxon>
        <taxon>Gastropoda</taxon>
        <taxon>Heterobranchia</taxon>
        <taxon>Euthyneura</taxon>
        <taxon>Panpulmonata</taxon>
        <taxon>Hygrophila</taxon>
        <taxon>Lymnaeoidea</taxon>
        <taxon>Lymnaeidae</taxon>
        <taxon>Lymnaea</taxon>
    </lineage>
</organism>
<keyword evidence="3" id="KW-1185">Reference proteome</keyword>
<reference evidence="2 3" key="1">
    <citation type="submission" date="2024-04" db="EMBL/GenBank/DDBJ databases">
        <authorList>
            <consortium name="Genoscope - CEA"/>
            <person name="William W."/>
        </authorList>
    </citation>
    <scope>NUCLEOTIDE SEQUENCE [LARGE SCALE GENOMIC DNA]</scope>
</reference>
<feature type="region of interest" description="Disordered" evidence="1">
    <location>
        <begin position="1"/>
        <end position="63"/>
    </location>
</feature>
<evidence type="ECO:0000313" key="3">
    <source>
        <dbReference type="Proteomes" id="UP001497497"/>
    </source>
</evidence>
<dbReference type="PANTHER" id="PTHR22878:SF68">
    <property type="entry name" value="DYNEIN HEAVY CHAIN 6, AXONEMAL-LIKE"/>
    <property type="match status" value="1"/>
</dbReference>
<dbReference type="GO" id="GO:0007018">
    <property type="term" value="P:microtubule-based movement"/>
    <property type="evidence" value="ECO:0007669"/>
    <property type="project" value="InterPro"/>
</dbReference>
<name>A0AAV2H325_LYMST</name>
<sequence>ENDLTNRIFETSLIDRDTLSDASEVGGAREEHKSTQLDGPEEESDSEYREEERSMPEPPMILHEKSNNNRGHELKPMFHAAVHHNKEVTGMMPDIYDFTAAAFNMIHDMEEHLLGIEMLTSNWALLPFLRPTVHPGTPVDKKPRGPSLELVLRKDVNLINVKNSIYSCIDTVFHCTGVYLAALQQLYTKYFLTKLSAGSDAGNQEVMFYQEALQRHDTQLKIVDRIPESQRLGMFLIDLTPYKDNVRGFTLDRLSTVQELLNSDVMQRTRQLIQKLDNLITVLESHPAALDALYIRLTTADSLPDILRLLENRDVNQIISLYNIIDRFAVPHNEDDRRAFESTHYLVTSVRHAGNVCLRERTEMVEGIERCLERDVAWIQSQVV</sequence>
<feature type="non-terminal residue" evidence="2">
    <location>
        <position position="1"/>
    </location>
</feature>
<feature type="compositionally biased region" description="Basic and acidic residues" evidence="1">
    <location>
        <begin position="46"/>
        <end position="55"/>
    </location>
</feature>
<comment type="caution">
    <text evidence="2">The sequence shown here is derived from an EMBL/GenBank/DDBJ whole genome shotgun (WGS) entry which is preliminary data.</text>
</comment>
<dbReference type="GO" id="GO:0030286">
    <property type="term" value="C:dynein complex"/>
    <property type="evidence" value="ECO:0007669"/>
    <property type="project" value="InterPro"/>
</dbReference>
<dbReference type="PANTHER" id="PTHR22878">
    <property type="entry name" value="DYNEIN HEAVY CHAIN 6, AXONEMAL-LIKE-RELATED"/>
    <property type="match status" value="1"/>
</dbReference>
<evidence type="ECO:0008006" key="4">
    <source>
        <dbReference type="Google" id="ProtNLM"/>
    </source>
</evidence>
<proteinExistence type="predicted"/>
<accession>A0AAV2H325</accession>